<name>A0A371E5L3_MUCPR</name>
<dbReference type="OrthoDB" id="1710287at2759"/>
<feature type="region of interest" description="Disordered" evidence="1">
    <location>
        <begin position="44"/>
        <end position="78"/>
    </location>
</feature>
<gene>
    <name evidence="2" type="ORF">CR513_60460</name>
</gene>
<keyword evidence="3" id="KW-1185">Reference proteome</keyword>
<dbReference type="AlphaFoldDB" id="A0A371E5L3"/>
<accession>A0A371E5L3</accession>
<dbReference type="Proteomes" id="UP000257109">
    <property type="component" value="Unassembled WGS sequence"/>
</dbReference>
<comment type="caution">
    <text evidence="2">The sequence shown here is derived from an EMBL/GenBank/DDBJ whole genome shotgun (WGS) entry which is preliminary data.</text>
</comment>
<proteinExistence type="predicted"/>
<dbReference type="EMBL" id="QJKJ01016209">
    <property type="protein sequence ID" value="RDX61322.1"/>
    <property type="molecule type" value="Genomic_DNA"/>
</dbReference>
<sequence>MSRHRRQASQALPPDLFAGDDLTKPFDFTQSVAGEAGVATAVSLSQDSRIQTHQEIKESPLTTTSPAKNKAPPEAKSA</sequence>
<reference evidence="2" key="1">
    <citation type="submission" date="2018-05" db="EMBL/GenBank/DDBJ databases">
        <title>Draft genome of Mucuna pruriens seed.</title>
        <authorList>
            <person name="Nnadi N.E."/>
            <person name="Vos R."/>
            <person name="Hasami M.H."/>
            <person name="Devisetty U.K."/>
            <person name="Aguiy J.C."/>
        </authorList>
    </citation>
    <scope>NUCLEOTIDE SEQUENCE [LARGE SCALE GENOMIC DNA]</scope>
    <source>
        <strain evidence="2">JCA_2017</strain>
    </source>
</reference>
<evidence type="ECO:0000313" key="2">
    <source>
        <dbReference type="EMBL" id="RDX61322.1"/>
    </source>
</evidence>
<evidence type="ECO:0000256" key="1">
    <source>
        <dbReference type="SAM" id="MobiDB-lite"/>
    </source>
</evidence>
<feature type="non-terminal residue" evidence="2">
    <location>
        <position position="1"/>
    </location>
</feature>
<evidence type="ECO:0000313" key="3">
    <source>
        <dbReference type="Proteomes" id="UP000257109"/>
    </source>
</evidence>
<protein>
    <submittedName>
        <fullName evidence="2">Uncharacterized protein</fullName>
    </submittedName>
</protein>
<organism evidence="2 3">
    <name type="scientific">Mucuna pruriens</name>
    <name type="common">Velvet bean</name>
    <name type="synonym">Dolichos pruriens</name>
    <dbReference type="NCBI Taxonomy" id="157652"/>
    <lineage>
        <taxon>Eukaryota</taxon>
        <taxon>Viridiplantae</taxon>
        <taxon>Streptophyta</taxon>
        <taxon>Embryophyta</taxon>
        <taxon>Tracheophyta</taxon>
        <taxon>Spermatophyta</taxon>
        <taxon>Magnoliopsida</taxon>
        <taxon>eudicotyledons</taxon>
        <taxon>Gunneridae</taxon>
        <taxon>Pentapetalae</taxon>
        <taxon>rosids</taxon>
        <taxon>fabids</taxon>
        <taxon>Fabales</taxon>
        <taxon>Fabaceae</taxon>
        <taxon>Papilionoideae</taxon>
        <taxon>50 kb inversion clade</taxon>
        <taxon>NPAAA clade</taxon>
        <taxon>indigoferoid/millettioid clade</taxon>
        <taxon>Phaseoleae</taxon>
        <taxon>Mucuna</taxon>
    </lineage>
</organism>
<feature type="region of interest" description="Disordered" evidence="1">
    <location>
        <begin position="1"/>
        <end position="20"/>
    </location>
</feature>